<proteinExistence type="inferred from homology"/>
<organism evidence="5 6">
    <name type="scientific">Acanthaster planci</name>
    <name type="common">Crown-of-thorns starfish</name>
    <dbReference type="NCBI Taxonomy" id="133434"/>
    <lineage>
        <taxon>Eukaryota</taxon>
        <taxon>Metazoa</taxon>
        <taxon>Echinodermata</taxon>
        <taxon>Eleutherozoa</taxon>
        <taxon>Asterozoa</taxon>
        <taxon>Asteroidea</taxon>
        <taxon>Valvatacea</taxon>
        <taxon>Valvatida</taxon>
        <taxon>Acanthasteridae</taxon>
        <taxon>Acanthaster</taxon>
    </lineage>
</organism>
<sequence>MHRMYPRITMYVNEECMLCAQRTPTVIIYSIILLIHEGDCLQLNQLGRCHKQKKPSLTITMERRPSANQSDNLWRNYKKLEYLETCRGEILDGVHRELTKIDETDTETKIRSESFQGVKNESNFMFEQIHQVFLRLQSLATYDQHLLHTCVKIVDSEERKDYKFTENSTENDGSFLNSERPKRWREKCLEVMKTGVSKRASETAPSPEILEDKDGSRLLLRLTKARDDIQKDLEHARSLSKVFTEEWDMLNTYMMTYYENLMTLMYDRFSFHLNDAETVQVLSWMIWCRDRIFNCQDANCKPCRMIVELQDKFLREKKGHIHEWMENALERDINDWRSEDEPIAEHSGAFYTQFPLDILKMLEENLRQARDISWELHEQISMLSLQELDAIMESYAASAKAYIGQEPALTGKTAHRHSPKLQLQRGARKNSDEPRPTHFEKYAVALLNNFDKIALRLKEMMEISKAQKQATENCRNNNNMQMDEDPTQTLIRKINAQTKKCSELLLPKLLGDINTELNTLLTQNWLAGNGREAVDTMCDVMTSYLRHLREPVRALLMSVIEEKLVVGYLEGLIKKRIRFEGRKSDRLALFDKICRECSRLEKFLQDFGAVNGNESRWAVVRDLAGLVQVDDQQTAITDLIVLVNKYPDLKEKHARRVLKVRGDFSKAQIKSIISQSLGKKRGSVKGEKKRTIFSELSLA</sequence>
<dbReference type="GO" id="GO:0000145">
    <property type="term" value="C:exocyst"/>
    <property type="evidence" value="ECO:0007669"/>
    <property type="project" value="InterPro"/>
</dbReference>
<reference evidence="6" key="1">
    <citation type="submission" date="2025-08" db="UniProtKB">
        <authorList>
            <consortium name="RefSeq"/>
        </authorList>
    </citation>
    <scope>IDENTIFICATION</scope>
</reference>
<dbReference type="Gene3D" id="1.10.357.70">
    <property type="entry name" value="Exocyst complex component Sec6, C-terminal domain"/>
    <property type="match status" value="1"/>
</dbReference>
<dbReference type="GO" id="GO:0000149">
    <property type="term" value="F:SNARE binding"/>
    <property type="evidence" value="ECO:0007669"/>
    <property type="project" value="TreeGrafter"/>
</dbReference>
<evidence type="ECO:0000313" key="6">
    <source>
        <dbReference type="RefSeq" id="XP_022090077.1"/>
    </source>
</evidence>
<evidence type="ECO:0000256" key="4">
    <source>
        <dbReference type="SAM" id="MobiDB-lite"/>
    </source>
</evidence>
<gene>
    <name evidence="6" type="primary">LOC110978979</name>
</gene>
<accession>A0A8B7YBZ5</accession>
<dbReference type="OrthoDB" id="10047020at2759"/>
<dbReference type="PANTHER" id="PTHR21292:SF1">
    <property type="entry name" value="EXOCYST COMPLEX COMPONENT 3"/>
    <property type="match status" value="1"/>
</dbReference>
<dbReference type="RefSeq" id="XP_022090077.1">
    <property type="nucleotide sequence ID" value="XM_022234385.1"/>
</dbReference>
<dbReference type="PANTHER" id="PTHR21292">
    <property type="entry name" value="EXOCYST COMPLEX COMPONENT SEC6-RELATED"/>
    <property type="match status" value="1"/>
</dbReference>
<evidence type="ECO:0000313" key="5">
    <source>
        <dbReference type="Proteomes" id="UP000694845"/>
    </source>
</evidence>
<keyword evidence="5" id="KW-1185">Reference proteome</keyword>
<comment type="similarity">
    <text evidence="1">Belongs to the SEC6 family.</text>
</comment>
<dbReference type="Proteomes" id="UP000694845">
    <property type="component" value="Unplaced"/>
</dbReference>
<dbReference type="AlphaFoldDB" id="A0A8B7YBZ5"/>
<dbReference type="GO" id="GO:0006887">
    <property type="term" value="P:exocytosis"/>
    <property type="evidence" value="ECO:0007669"/>
    <property type="project" value="UniProtKB-KW"/>
</dbReference>
<evidence type="ECO:0000256" key="3">
    <source>
        <dbReference type="ARBA" id="ARBA00022483"/>
    </source>
</evidence>
<dbReference type="KEGG" id="aplc:110978979"/>
<dbReference type="GO" id="GO:0051601">
    <property type="term" value="P:exocyst localization"/>
    <property type="evidence" value="ECO:0007669"/>
    <property type="project" value="TreeGrafter"/>
</dbReference>
<evidence type="ECO:0000256" key="1">
    <source>
        <dbReference type="ARBA" id="ARBA00009447"/>
    </source>
</evidence>
<dbReference type="GeneID" id="110978979"/>
<feature type="region of interest" description="Disordered" evidence="4">
    <location>
        <begin position="410"/>
        <end position="435"/>
    </location>
</feature>
<evidence type="ECO:0000256" key="2">
    <source>
        <dbReference type="ARBA" id="ARBA00022448"/>
    </source>
</evidence>
<dbReference type="Gene3D" id="1.10.357.50">
    <property type="match status" value="1"/>
</dbReference>
<keyword evidence="2" id="KW-0813">Transport</keyword>
<dbReference type="InterPro" id="IPR010326">
    <property type="entry name" value="EXOC3/Sec6"/>
</dbReference>
<protein>
    <submittedName>
        <fullName evidence="6">Exocyst complex component 3-like isoform X1</fullName>
    </submittedName>
</protein>
<keyword evidence="3" id="KW-0268">Exocytosis</keyword>
<name>A0A8B7YBZ5_ACAPL</name>
<dbReference type="Pfam" id="PF06046">
    <property type="entry name" value="Sec6"/>
    <property type="match status" value="1"/>
</dbReference>
<dbReference type="InterPro" id="IPR042532">
    <property type="entry name" value="EXOC3/Sec6_C"/>
</dbReference>